<evidence type="ECO:0000256" key="2">
    <source>
        <dbReference type="ARBA" id="ARBA00022771"/>
    </source>
</evidence>
<dbReference type="Proteomes" id="UP000708148">
    <property type="component" value="Unassembled WGS sequence"/>
</dbReference>
<feature type="domain" description="MYND-type" evidence="6">
    <location>
        <begin position="19"/>
        <end position="56"/>
    </location>
</feature>
<dbReference type="GO" id="GO:0008270">
    <property type="term" value="F:zinc ion binding"/>
    <property type="evidence" value="ECO:0007669"/>
    <property type="project" value="UniProtKB-KW"/>
</dbReference>
<keyword evidence="8" id="KW-1185">Reference proteome</keyword>
<feature type="compositionally biased region" description="Low complexity" evidence="5">
    <location>
        <begin position="72"/>
        <end position="81"/>
    </location>
</feature>
<evidence type="ECO:0000313" key="8">
    <source>
        <dbReference type="Proteomes" id="UP000708148"/>
    </source>
</evidence>
<dbReference type="InterPro" id="IPR052298">
    <property type="entry name" value="ZMYND10"/>
</dbReference>
<accession>A0A8S1ISQ6</accession>
<comment type="caution">
    <text evidence="7">The sequence shown here is derived from an EMBL/GenBank/DDBJ whole genome shotgun (WGS) entry which is preliminary data.</text>
</comment>
<evidence type="ECO:0000256" key="1">
    <source>
        <dbReference type="ARBA" id="ARBA00022723"/>
    </source>
</evidence>
<evidence type="ECO:0000256" key="4">
    <source>
        <dbReference type="PROSITE-ProRule" id="PRU00134"/>
    </source>
</evidence>
<dbReference type="PROSITE" id="PS01360">
    <property type="entry name" value="ZF_MYND_1"/>
    <property type="match status" value="2"/>
</dbReference>
<sequence length="219" mass="23687">MQRAMIQDPMKVDTNRGTCERCGVSGCLRRCPKCDTAFYCSRKCERTDARRHRAECQAIADGEGDEGGSGEETGTPTLGGEAARQPGVEEGHQSKAAAAKGSSGSGEKSTVSKQLTCHHCGTAGAKKKCGGCNKTFYCSRECQRQDWKRHRKECNQDAKPGAKATAPLSAAETGQRLKAVAEDCGFTVTNLKTGEQAYEEYMRAMARSTMPDSQFDYGF</sequence>
<dbReference type="GO" id="GO:0005737">
    <property type="term" value="C:cytoplasm"/>
    <property type="evidence" value="ECO:0007669"/>
    <property type="project" value="TreeGrafter"/>
</dbReference>
<dbReference type="OrthoDB" id="265717at2759"/>
<dbReference type="Pfam" id="PF01753">
    <property type="entry name" value="zf-MYND"/>
    <property type="match status" value="2"/>
</dbReference>
<dbReference type="Gene3D" id="6.10.140.2220">
    <property type="match status" value="2"/>
</dbReference>
<feature type="compositionally biased region" description="Low complexity" evidence="5">
    <location>
        <begin position="94"/>
        <end position="108"/>
    </location>
</feature>
<dbReference type="AlphaFoldDB" id="A0A8S1ISQ6"/>
<proteinExistence type="predicted"/>
<keyword evidence="1" id="KW-0479">Metal-binding</keyword>
<keyword evidence="3" id="KW-0862">Zinc</keyword>
<gene>
    <name evidence="7" type="ORF">OSTQU699_LOCUS2326</name>
</gene>
<organism evidence="7 8">
    <name type="scientific">Ostreobium quekettii</name>
    <dbReference type="NCBI Taxonomy" id="121088"/>
    <lineage>
        <taxon>Eukaryota</taxon>
        <taxon>Viridiplantae</taxon>
        <taxon>Chlorophyta</taxon>
        <taxon>core chlorophytes</taxon>
        <taxon>Ulvophyceae</taxon>
        <taxon>TCBD clade</taxon>
        <taxon>Bryopsidales</taxon>
        <taxon>Ostreobineae</taxon>
        <taxon>Ostreobiaceae</taxon>
        <taxon>Ostreobium</taxon>
    </lineage>
</organism>
<evidence type="ECO:0000259" key="6">
    <source>
        <dbReference type="PROSITE" id="PS50865"/>
    </source>
</evidence>
<dbReference type="PANTHER" id="PTHR13244">
    <property type="entry name" value="ZINC FINGER MYND DOMAIN CONTAINING PROTEIN 10"/>
    <property type="match status" value="1"/>
</dbReference>
<dbReference type="PROSITE" id="PS50865">
    <property type="entry name" value="ZF_MYND_2"/>
    <property type="match status" value="2"/>
</dbReference>
<dbReference type="SUPFAM" id="SSF144232">
    <property type="entry name" value="HIT/MYND zinc finger-like"/>
    <property type="match status" value="2"/>
</dbReference>
<feature type="domain" description="MYND-type" evidence="6">
    <location>
        <begin position="117"/>
        <end position="154"/>
    </location>
</feature>
<protein>
    <recommendedName>
        <fullName evidence="6">MYND-type domain-containing protein</fullName>
    </recommendedName>
</protein>
<dbReference type="PANTHER" id="PTHR13244:SF7">
    <property type="entry name" value="ZINC FINGER MYND DOMAIN-CONTAINING PROTEIN 10"/>
    <property type="match status" value="1"/>
</dbReference>
<evidence type="ECO:0000256" key="5">
    <source>
        <dbReference type="SAM" id="MobiDB-lite"/>
    </source>
</evidence>
<keyword evidence="2 4" id="KW-0863">Zinc-finger</keyword>
<dbReference type="InterPro" id="IPR002893">
    <property type="entry name" value="Znf_MYND"/>
</dbReference>
<name>A0A8S1ISQ6_9CHLO</name>
<evidence type="ECO:0000313" key="7">
    <source>
        <dbReference type="EMBL" id="CAD7696965.1"/>
    </source>
</evidence>
<dbReference type="EMBL" id="CAJHUC010000585">
    <property type="protein sequence ID" value="CAD7696965.1"/>
    <property type="molecule type" value="Genomic_DNA"/>
</dbReference>
<evidence type="ECO:0000256" key="3">
    <source>
        <dbReference type="ARBA" id="ARBA00022833"/>
    </source>
</evidence>
<reference evidence="7" key="1">
    <citation type="submission" date="2020-12" db="EMBL/GenBank/DDBJ databases">
        <authorList>
            <person name="Iha C."/>
        </authorList>
    </citation>
    <scope>NUCLEOTIDE SEQUENCE</scope>
</reference>
<feature type="region of interest" description="Disordered" evidence="5">
    <location>
        <begin position="60"/>
        <end position="108"/>
    </location>
</feature>